<accession>U6MCW1</accession>
<reference evidence="4" key="1">
    <citation type="submission" date="2013-10" db="EMBL/GenBank/DDBJ databases">
        <title>Genomic analysis of the causative agents of coccidiosis in chickens.</title>
        <authorList>
            <person name="Reid A.J."/>
            <person name="Blake D."/>
            <person name="Billington K."/>
            <person name="Browne H."/>
            <person name="Dunn M."/>
            <person name="Hung S."/>
            <person name="Kawahara F."/>
            <person name="Miranda-Saavedra D."/>
            <person name="Mourier T."/>
            <person name="Nagra H."/>
            <person name="Otto T.D."/>
            <person name="Rawlings N."/>
            <person name="Sanchez A."/>
            <person name="Sanders M."/>
            <person name="Subramaniam C."/>
            <person name="Tay Y."/>
            <person name="Dear P."/>
            <person name="Doerig C."/>
            <person name="Gruber A."/>
            <person name="Parkinson J."/>
            <person name="Shirley M."/>
            <person name="Wan K.L."/>
            <person name="Berriman M."/>
            <person name="Tomley F."/>
            <person name="Pain A."/>
        </authorList>
    </citation>
    <scope>NUCLEOTIDE SEQUENCE [LARGE SCALE GENOMIC DNA]</scope>
    <source>
        <strain evidence="4">Weybridge</strain>
    </source>
</reference>
<dbReference type="OrthoDB" id="354677at2759"/>
<dbReference type="Pfam" id="PF00892">
    <property type="entry name" value="EamA"/>
    <property type="match status" value="1"/>
</dbReference>
<reference evidence="4" key="2">
    <citation type="submission" date="2013-10" db="EMBL/GenBank/DDBJ databases">
        <authorList>
            <person name="Aslett M."/>
        </authorList>
    </citation>
    <scope>NUCLEOTIDE SEQUENCE [LARGE SCALE GENOMIC DNA]</scope>
    <source>
        <strain evidence="4">Weybridge</strain>
    </source>
</reference>
<feature type="region of interest" description="Disordered" evidence="1">
    <location>
        <begin position="328"/>
        <end position="354"/>
    </location>
</feature>
<protein>
    <recommendedName>
        <fullName evidence="3">EamA domain-containing protein</fullName>
    </recommendedName>
</protein>
<feature type="transmembrane region" description="Helical" evidence="2">
    <location>
        <begin position="52"/>
        <end position="69"/>
    </location>
</feature>
<dbReference type="AlphaFoldDB" id="U6MCW1"/>
<dbReference type="GeneID" id="25337597"/>
<feature type="transmembrane region" description="Helical" evidence="2">
    <location>
        <begin position="24"/>
        <end position="45"/>
    </location>
</feature>
<keyword evidence="2" id="KW-0472">Membrane</keyword>
<evidence type="ECO:0000256" key="1">
    <source>
        <dbReference type="SAM" id="MobiDB-lite"/>
    </source>
</evidence>
<organism evidence="4 5">
    <name type="scientific">Eimeria maxima</name>
    <name type="common">Coccidian parasite</name>
    <dbReference type="NCBI Taxonomy" id="5804"/>
    <lineage>
        <taxon>Eukaryota</taxon>
        <taxon>Sar</taxon>
        <taxon>Alveolata</taxon>
        <taxon>Apicomplexa</taxon>
        <taxon>Conoidasida</taxon>
        <taxon>Coccidia</taxon>
        <taxon>Eucoccidiorida</taxon>
        <taxon>Eimeriorina</taxon>
        <taxon>Eimeriidae</taxon>
        <taxon>Eimeria</taxon>
    </lineage>
</organism>
<dbReference type="GO" id="GO:0016020">
    <property type="term" value="C:membrane"/>
    <property type="evidence" value="ECO:0007669"/>
    <property type="project" value="InterPro"/>
</dbReference>
<feature type="transmembrane region" description="Helical" evidence="2">
    <location>
        <begin position="221"/>
        <end position="240"/>
    </location>
</feature>
<keyword evidence="2" id="KW-1133">Transmembrane helix</keyword>
<keyword evidence="5" id="KW-1185">Reference proteome</keyword>
<evidence type="ECO:0000313" key="5">
    <source>
        <dbReference type="Proteomes" id="UP000030763"/>
    </source>
</evidence>
<dbReference type="InterPro" id="IPR000620">
    <property type="entry name" value="EamA_dom"/>
</dbReference>
<dbReference type="RefSeq" id="XP_013337558.1">
    <property type="nucleotide sequence ID" value="XM_013482104.1"/>
</dbReference>
<sequence length="354" mass="36892">MVSALLMRASPLSAAQRERFSLCFAASRAAVGLSATIWAAFLGALIQKEGLGWLWTMVLLCSVGILLIAKPGSMNEALGGGTTPAENSGSEVAIIDDLTKGGAFIILVVGAFLHGVSFVLGRHVAKRGPPILSILLMMFFGLVSFLPLVLIISPFQMCFFEHLQPVQWILLTLLPILGLGAQLCLITALESESAATIAIVQNLDAVFSYTFQLVIGEGFNVASLCGASLIVFSAIILASFKIRKSLRDGKRIATSAAEELVGTPVVLQQDGAPPAAGPFSAGKAVAHEDETKSSIGAMQTAEDLQQHLSVAGKEFEGACIISPCNSTSSSSREFVGGSSGKGPLAVTNETANIA</sequence>
<dbReference type="EMBL" id="HG721955">
    <property type="protein sequence ID" value="CDJ60908.1"/>
    <property type="molecule type" value="Genomic_DNA"/>
</dbReference>
<gene>
    <name evidence="4" type="ORF">EMWEY_00036110</name>
</gene>
<evidence type="ECO:0000259" key="3">
    <source>
        <dbReference type="Pfam" id="PF00892"/>
    </source>
</evidence>
<name>U6MCW1_EIMMA</name>
<feature type="domain" description="EamA" evidence="3">
    <location>
        <begin position="105"/>
        <end position="237"/>
    </location>
</feature>
<dbReference type="Proteomes" id="UP000030763">
    <property type="component" value="Unassembled WGS sequence"/>
</dbReference>
<dbReference type="VEuPathDB" id="ToxoDB:EMWEY_00036110"/>
<keyword evidence="2" id="KW-0812">Transmembrane</keyword>
<feature type="transmembrane region" description="Helical" evidence="2">
    <location>
        <begin position="101"/>
        <end position="120"/>
    </location>
</feature>
<dbReference type="PANTHER" id="PTHR22911">
    <property type="entry name" value="ACYL-MALONYL CONDENSING ENZYME-RELATED"/>
    <property type="match status" value="1"/>
</dbReference>
<feature type="transmembrane region" description="Helical" evidence="2">
    <location>
        <begin position="168"/>
        <end position="189"/>
    </location>
</feature>
<feature type="transmembrane region" description="Helical" evidence="2">
    <location>
        <begin position="132"/>
        <end position="156"/>
    </location>
</feature>
<evidence type="ECO:0000256" key="2">
    <source>
        <dbReference type="SAM" id="Phobius"/>
    </source>
</evidence>
<dbReference type="OMA" id="PGLMHET"/>
<evidence type="ECO:0000313" key="4">
    <source>
        <dbReference type="EMBL" id="CDJ60908.1"/>
    </source>
</evidence>
<proteinExistence type="predicted"/>